<proteinExistence type="inferred from homology"/>
<keyword evidence="4 6" id="KW-0520">NAD</keyword>
<evidence type="ECO:0000256" key="1">
    <source>
        <dbReference type="ARBA" id="ARBA00022679"/>
    </source>
</evidence>
<accession>A0ABV7H5Q5</accession>
<dbReference type="RefSeq" id="WP_377302265.1">
    <property type="nucleotide sequence ID" value="NZ_CP180191.1"/>
</dbReference>
<dbReference type="EMBL" id="JBHRTI010000003">
    <property type="protein sequence ID" value="MFC3147337.1"/>
    <property type="molecule type" value="Genomic_DNA"/>
</dbReference>
<dbReference type="PANTHER" id="PTHR20275:SF0">
    <property type="entry name" value="NAD KINASE"/>
    <property type="match status" value="1"/>
</dbReference>
<feature type="active site" description="Proton acceptor" evidence="6">
    <location>
        <position position="72"/>
    </location>
</feature>
<protein>
    <recommendedName>
        <fullName evidence="6">NAD kinase</fullName>
        <ecNumber evidence="6">2.7.1.23</ecNumber>
    </recommendedName>
    <alternativeName>
        <fullName evidence="6">ATP-dependent NAD kinase</fullName>
    </alternativeName>
</protein>
<gene>
    <name evidence="6" type="primary">nadK</name>
    <name evidence="7" type="ORF">ACFOEN_06760</name>
</gene>
<dbReference type="Pfam" id="PF20143">
    <property type="entry name" value="NAD_kinase_C"/>
    <property type="match status" value="1"/>
</dbReference>
<evidence type="ECO:0000256" key="2">
    <source>
        <dbReference type="ARBA" id="ARBA00022777"/>
    </source>
</evidence>
<dbReference type="PANTHER" id="PTHR20275">
    <property type="entry name" value="NAD KINASE"/>
    <property type="match status" value="1"/>
</dbReference>
<keyword evidence="8" id="KW-1185">Reference proteome</keyword>
<evidence type="ECO:0000256" key="3">
    <source>
        <dbReference type="ARBA" id="ARBA00022857"/>
    </source>
</evidence>
<organism evidence="7 8">
    <name type="scientific">Piscinibacterium candidicorallinum</name>
    <dbReference type="NCBI Taxonomy" id="1793872"/>
    <lineage>
        <taxon>Bacteria</taxon>
        <taxon>Pseudomonadati</taxon>
        <taxon>Pseudomonadota</taxon>
        <taxon>Betaproteobacteria</taxon>
        <taxon>Burkholderiales</taxon>
        <taxon>Piscinibacterium</taxon>
    </lineage>
</organism>
<name>A0ABV7H5Q5_9BURK</name>
<keyword evidence="3 6" id="KW-0521">NADP</keyword>
<dbReference type="InterPro" id="IPR017438">
    <property type="entry name" value="ATP-NAD_kinase_N"/>
</dbReference>
<feature type="binding site" evidence="6">
    <location>
        <position position="174"/>
    </location>
    <ligand>
        <name>NAD(+)</name>
        <dbReference type="ChEBI" id="CHEBI:57540"/>
    </ligand>
</feature>
<feature type="binding site" evidence="6">
    <location>
        <begin position="187"/>
        <end position="192"/>
    </location>
    <ligand>
        <name>NAD(+)</name>
        <dbReference type="ChEBI" id="CHEBI:57540"/>
    </ligand>
</feature>
<dbReference type="EC" id="2.7.1.23" evidence="6"/>
<dbReference type="Gene3D" id="2.60.200.30">
    <property type="entry name" value="Probable inorganic polyphosphate/atp-NAD kinase, domain 2"/>
    <property type="match status" value="1"/>
</dbReference>
<dbReference type="InterPro" id="IPR017437">
    <property type="entry name" value="ATP-NAD_kinase_PpnK-typ_C"/>
</dbReference>
<feature type="binding site" evidence="6">
    <location>
        <position position="176"/>
    </location>
    <ligand>
        <name>NAD(+)</name>
        <dbReference type="ChEBI" id="CHEBI:57540"/>
    </ligand>
</feature>
<dbReference type="HAMAP" id="MF_00361">
    <property type="entry name" value="NAD_kinase"/>
    <property type="match status" value="1"/>
</dbReference>
<evidence type="ECO:0000313" key="8">
    <source>
        <dbReference type="Proteomes" id="UP001595556"/>
    </source>
</evidence>
<comment type="caution">
    <text evidence="7">The sequence shown here is derived from an EMBL/GenBank/DDBJ whole genome shotgun (WGS) entry which is preliminary data.</text>
</comment>
<feature type="binding site" evidence="6">
    <location>
        <position position="245"/>
    </location>
    <ligand>
        <name>NAD(+)</name>
        <dbReference type="ChEBI" id="CHEBI:57540"/>
    </ligand>
</feature>
<evidence type="ECO:0000313" key="7">
    <source>
        <dbReference type="EMBL" id="MFC3147337.1"/>
    </source>
</evidence>
<dbReference type="NCBIfam" id="NF002561">
    <property type="entry name" value="PRK02155.1"/>
    <property type="match status" value="1"/>
</dbReference>
<comment type="subcellular location">
    <subcellularLocation>
        <location evidence="6">Cytoplasm</location>
    </subcellularLocation>
</comment>
<evidence type="ECO:0000256" key="5">
    <source>
        <dbReference type="ARBA" id="ARBA00047925"/>
    </source>
</evidence>
<keyword evidence="6" id="KW-0067">ATP-binding</keyword>
<keyword evidence="6" id="KW-0963">Cytoplasm</keyword>
<dbReference type="Gene3D" id="3.40.50.10330">
    <property type="entry name" value="Probable inorganic polyphosphate/atp-NAD kinase, domain 1"/>
    <property type="match status" value="1"/>
</dbReference>
<comment type="caution">
    <text evidence="6">Lacks conserved residue(s) required for the propagation of feature annotation.</text>
</comment>
<dbReference type="Pfam" id="PF01513">
    <property type="entry name" value="NAD_kinase"/>
    <property type="match status" value="1"/>
</dbReference>
<keyword evidence="2 6" id="KW-0418">Kinase</keyword>
<feature type="binding site" evidence="6">
    <location>
        <begin position="72"/>
        <end position="73"/>
    </location>
    <ligand>
        <name>NAD(+)</name>
        <dbReference type="ChEBI" id="CHEBI:57540"/>
    </ligand>
</feature>
<reference evidence="8" key="1">
    <citation type="journal article" date="2019" name="Int. J. Syst. Evol. Microbiol.">
        <title>The Global Catalogue of Microorganisms (GCM) 10K type strain sequencing project: providing services to taxonomists for standard genome sequencing and annotation.</title>
        <authorList>
            <consortium name="The Broad Institute Genomics Platform"/>
            <consortium name="The Broad Institute Genome Sequencing Center for Infectious Disease"/>
            <person name="Wu L."/>
            <person name="Ma J."/>
        </authorList>
    </citation>
    <scope>NUCLEOTIDE SEQUENCE [LARGE SCALE GENOMIC DNA]</scope>
    <source>
        <strain evidence="8">KCTC 52168</strain>
    </source>
</reference>
<comment type="function">
    <text evidence="6">Involved in the regulation of the intracellular balance of NAD and NADP, and is a key enzyme in the biosynthesis of NADP. Catalyzes specifically the phosphorylation on 2'-hydroxyl of the adenosine moiety of NAD to yield NADP.</text>
</comment>
<dbReference type="InterPro" id="IPR016064">
    <property type="entry name" value="NAD/diacylglycerol_kinase_sf"/>
</dbReference>
<dbReference type="SUPFAM" id="SSF111331">
    <property type="entry name" value="NAD kinase/diacylglycerol kinase-like"/>
    <property type="match status" value="1"/>
</dbReference>
<sequence length="290" mass="30730">MQSLTQFVLVGRANTPGLGDTLTAIGEWLQAQGGQVCIDADSAASLDVCHLPKIALEDAPGRARAAIVVGGDGTLLGAARVLAPLGVPLIGINHGRLGFMTDVPLRDWQPALGSLLGGNYSLEARSMFDCQVRRENAGIWSALALNDVVVQRGAAGGMLEFVVRIDGDLVYQQRADALIVSTPTGSTAYAMSAGGPMLHPSLAGITLVPVAPQSLSNRPIVLPADVTLDIEVVAGKEMAAHCDMQTFSTLELGDVVRVTPSRHRLQLLHPPGYDYFATLRRKLHWNLMPS</sequence>
<evidence type="ECO:0000256" key="6">
    <source>
        <dbReference type="HAMAP-Rule" id="MF_00361"/>
    </source>
</evidence>
<feature type="binding site" evidence="6">
    <location>
        <position position="211"/>
    </location>
    <ligand>
        <name>NAD(+)</name>
        <dbReference type="ChEBI" id="CHEBI:57540"/>
    </ligand>
</feature>
<comment type="cofactor">
    <cofactor evidence="6">
        <name>a divalent metal cation</name>
        <dbReference type="ChEBI" id="CHEBI:60240"/>
    </cofactor>
</comment>
<comment type="similarity">
    <text evidence="6">Belongs to the NAD kinase family.</text>
</comment>
<dbReference type="GO" id="GO:0003951">
    <property type="term" value="F:NAD+ kinase activity"/>
    <property type="evidence" value="ECO:0007669"/>
    <property type="project" value="UniProtKB-EC"/>
</dbReference>
<dbReference type="Proteomes" id="UP001595556">
    <property type="component" value="Unassembled WGS sequence"/>
</dbReference>
<dbReference type="InterPro" id="IPR002504">
    <property type="entry name" value="NADK"/>
</dbReference>
<keyword evidence="1 6" id="KW-0808">Transferase</keyword>
<evidence type="ECO:0000256" key="4">
    <source>
        <dbReference type="ARBA" id="ARBA00023027"/>
    </source>
</evidence>
<keyword evidence="6" id="KW-0547">Nucleotide-binding</keyword>
<feature type="binding site" evidence="6">
    <location>
        <begin position="146"/>
        <end position="147"/>
    </location>
    <ligand>
        <name>NAD(+)</name>
        <dbReference type="ChEBI" id="CHEBI:57540"/>
    </ligand>
</feature>
<comment type="catalytic activity">
    <reaction evidence="5 6">
        <text>NAD(+) + ATP = ADP + NADP(+) + H(+)</text>
        <dbReference type="Rhea" id="RHEA:18629"/>
        <dbReference type="ChEBI" id="CHEBI:15378"/>
        <dbReference type="ChEBI" id="CHEBI:30616"/>
        <dbReference type="ChEBI" id="CHEBI:57540"/>
        <dbReference type="ChEBI" id="CHEBI:58349"/>
        <dbReference type="ChEBI" id="CHEBI:456216"/>
        <dbReference type="EC" id="2.7.1.23"/>
    </reaction>
</comment>